<dbReference type="PROSITE" id="PS50076">
    <property type="entry name" value="DNAJ_2"/>
    <property type="match status" value="1"/>
</dbReference>
<name>A0A166ICW3_9AGAM</name>
<dbReference type="InterPro" id="IPR052758">
    <property type="entry name" value="SRC_co-chaperone"/>
</dbReference>
<dbReference type="InterPro" id="IPR011990">
    <property type="entry name" value="TPR-like_helical_dom_sf"/>
</dbReference>
<dbReference type="STRING" id="436010.A0A166ICW3"/>
<dbReference type="InterPro" id="IPR019734">
    <property type="entry name" value="TPR_rpt"/>
</dbReference>
<dbReference type="EMBL" id="KV417561">
    <property type="protein sequence ID" value="KZP19678.1"/>
    <property type="molecule type" value="Genomic_DNA"/>
</dbReference>
<dbReference type="InterPro" id="IPR001623">
    <property type="entry name" value="DnaJ_domain"/>
</dbReference>
<evidence type="ECO:0000313" key="3">
    <source>
        <dbReference type="EMBL" id="KZP19678.1"/>
    </source>
</evidence>
<feature type="compositionally biased region" description="Acidic residues" evidence="1">
    <location>
        <begin position="286"/>
        <end position="295"/>
    </location>
</feature>
<feature type="compositionally biased region" description="Pro residues" evidence="1">
    <location>
        <begin position="91"/>
        <end position="101"/>
    </location>
</feature>
<organism evidence="3 4">
    <name type="scientific">Athelia psychrophila</name>
    <dbReference type="NCBI Taxonomy" id="1759441"/>
    <lineage>
        <taxon>Eukaryota</taxon>
        <taxon>Fungi</taxon>
        <taxon>Dikarya</taxon>
        <taxon>Basidiomycota</taxon>
        <taxon>Agaricomycotina</taxon>
        <taxon>Agaricomycetes</taxon>
        <taxon>Agaricomycetidae</taxon>
        <taxon>Atheliales</taxon>
        <taxon>Atheliaceae</taxon>
        <taxon>Athelia</taxon>
    </lineage>
</organism>
<reference evidence="3 4" key="1">
    <citation type="journal article" date="2016" name="Mol. Biol. Evol.">
        <title>Comparative Genomics of Early-Diverging Mushroom-Forming Fungi Provides Insights into the Origins of Lignocellulose Decay Capabilities.</title>
        <authorList>
            <person name="Nagy L.G."/>
            <person name="Riley R."/>
            <person name="Tritt A."/>
            <person name="Adam C."/>
            <person name="Daum C."/>
            <person name="Floudas D."/>
            <person name="Sun H."/>
            <person name="Yadav J.S."/>
            <person name="Pangilinan J."/>
            <person name="Larsson K.H."/>
            <person name="Matsuura K."/>
            <person name="Barry K."/>
            <person name="Labutti K."/>
            <person name="Kuo R."/>
            <person name="Ohm R.A."/>
            <person name="Bhattacharya S.S."/>
            <person name="Shirouzu T."/>
            <person name="Yoshinaga Y."/>
            <person name="Martin F.M."/>
            <person name="Grigoriev I.V."/>
            <person name="Hibbett D.S."/>
        </authorList>
    </citation>
    <scope>NUCLEOTIDE SEQUENCE [LARGE SCALE GENOMIC DNA]</scope>
    <source>
        <strain evidence="3 4">CBS 109695</strain>
    </source>
</reference>
<feature type="compositionally biased region" description="Pro residues" evidence="1">
    <location>
        <begin position="130"/>
        <end position="181"/>
    </location>
</feature>
<dbReference type="Gene3D" id="1.25.40.10">
    <property type="entry name" value="Tetratricopeptide repeat domain"/>
    <property type="match status" value="1"/>
</dbReference>
<dbReference type="SUPFAM" id="SSF48452">
    <property type="entry name" value="TPR-like"/>
    <property type="match status" value="1"/>
</dbReference>
<gene>
    <name evidence="3" type="ORF">FIBSPDRAFT_1024365</name>
</gene>
<dbReference type="CDD" id="cd06257">
    <property type="entry name" value="DnaJ"/>
    <property type="match status" value="1"/>
</dbReference>
<dbReference type="Proteomes" id="UP000076532">
    <property type="component" value="Unassembled WGS sequence"/>
</dbReference>
<dbReference type="OrthoDB" id="10250354at2759"/>
<feature type="region of interest" description="Disordered" evidence="1">
    <location>
        <begin position="266"/>
        <end position="299"/>
    </location>
</feature>
<evidence type="ECO:0000259" key="2">
    <source>
        <dbReference type="PROSITE" id="PS50076"/>
    </source>
</evidence>
<sequence>MVSKLVLRLYRLSSRSLPVRAPQLQGRVLELELRGRRGEEPAERERRQLARLRDELALRAVRGERRAETADHARVHARLQLLDAELDEAPAPEPPRKPPAPQLALAPRLPLLPPPPPRLPLHRRALRLLPKPPPDAAPTKTPPPRPRTPSPPRQRQPPPPRPRQTQTRPPPPPPDPPPDLAHPPDRQALPPRLREVAVHPPPRQALLAPKTPRLKTHPPNRGTRPAPTTTDAGRAAAPTRPRDYSLTPLAAVGALFMVLLYVIRAPTSTPPSPETRARTPSSPSPPEEEPDEPEEQTAVNHAASALRLDPEHAPAQLLRRRAKETERLKDEGNAAFKLGKLADAVTLYGECLELIGEAEEEAKGGAIRATLLSNRATTLLKLNRNEEAVADTTASIELLPHSFKALRTRARAHTALEAHQSAVNDFRAALEAAQLPASACTPADAAAVRAELKKAEVALKRAATKDYYKILGVPRAADTADIKKAYRRESLKHHPDKGGDEEKFKLVVEAHGVLSDAQRRERYDLGEDDDEGPQGGGGMGGMSQMDLAELFAQFHGGGGGFAGGGGGGRSHSHSHGGGGGGPFGF</sequence>
<dbReference type="AlphaFoldDB" id="A0A166ICW3"/>
<feature type="region of interest" description="Disordered" evidence="1">
    <location>
        <begin position="561"/>
        <end position="585"/>
    </location>
</feature>
<feature type="region of interest" description="Disordered" evidence="1">
    <location>
        <begin position="517"/>
        <end position="543"/>
    </location>
</feature>
<accession>A0A166ICW3</accession>
<evidence type="ECO:0000313" key="4">
    <source>
        <dbReference type="Proteomes" id="UP000076532"/>
    </source>
</evidence>
<dbReference type="SUPFAM" id="SSF46565">
    <property type="entry name" value="Chaperone J-domain"/>
    <property type="match status" value="1"/>
</dbReference>
<dbReference type="PANTHER" id="PTHR44200">
    <property type="entry name" value="DNAJ HOMOLOG SUBFAMILY C MEMBER 7"/>
    <property type="match status" value="1"/>
</dbReference>
<dbReference type="PANTHER" id="PTHR44200:SF1">
    <property type="entry name" value="DNAJ HOMOLOG SUBFAMILY C MEMBER 7"/>
    <property type="match status" value="1"/>
</dbReference>
<evidence type="ECO:0000256" key="1">
    <source>
        <dbReference type="SAM" id="MobiDB-lite"/>
    </source>
</evidence>
<dbReference type="SMART" id="SM00028">
    <property type="entry name" value="TPR"/>
    <property type="match status" value="3"/>
</dbReference>
<dbReference type="InterPro" id="IPR036869">
    <property type="entry name" value="J_dom_sf"/>
</dbReference>
<keyword evidence="4" id="KW-1185">Reference proteome</keyword>
<feature type="region of interest" description="Disordered" evidence="1">
    <location>
        <begin position="88"/>
        <end position="241"/>
    </location>
</feature>
<feature type="compositionally biased region" description="Pro residues" evidence="1">
    <location>
        <begin position="110"/>
        <end position="119"/>
    </location>
</feature>
<protein>
    <recommendedName>
        <fullName evidence="2">J domain-containing protein</fullName>
    </recommendedName>
</protein>
<dbReference type="Gene3D" id="1.10.287.110">
    <property type="entry name" value="DnaJ domain"/>
    <property type="match status" value="1"/>
</dbReference>
<dbReference type="Pfam" id="PF00226">
    <property type="entry name" value="DnaJ"/>
    <property type="match status" value="1"/>
</dbReference>
<feature type="domain" description="J" evidence="2">
    <location>
        <begin position="466"/>
        <end position="527"/>
    </location>
</feature>
<dbReference type="SMART" id="SM00271">
    <property type="entry name" value="DnaJ"/>
    <property type="match status" value="1"/>
</dbReference>
<proteinExistence type="predicted"/>
<dbReference type="PRINTS" id="PR00625">
    <property type="entry name" value="JDOMAIN"/>
</dbReference>